<sequence length="256" mass="27611">MDRPEMGSQPGYDYGRGPQMMNRGVPEQRYTPEQRYAPEERYRGEYADWVDQMPEHEPEPEYAPDHFEDEFSGLIDRSKRNRSARRWVVPLLGVLGAAAVAAAAFVFFAGGDEPTSVATSTPRIADPAASAAAQCTSEKVGNRIKGNDAGNFDSGPGAIFAFQHAYYVTRSGDEVRAATTPDAAVEPADAIQRGIDSIPAGTTYCVAITPGAFAGQYMVVVTENRPGRAPVTYNPQLVTTTKDDGRTLISAISPGQ</sequence>
<name>A0A5N0EBP7_9NOCA</name>
<dbReference type="OrthoDB" id="4382015at2"/>
<dbReference type="EMBL" id="VXLC01000014">
    <property type="protein sequence ID" value="KAA8885929.1"/>
    <property type="molecule type" value="Genomic_DNA"/>
</dbReference>
<proteinExistence type="predicted"/>
<evidence type="ECO:0000256" key="1">
    <source>
        <dbReference type="SAM" id="MobiDB-lite"/>
    </source>
</evidence>
<evidence type="ECO:0000256" key="2">
    <source>
        <dbReference type="SAM" id="Phobius"/>
    </source>
</evidence>
<evidence type="ECO:0000259" key="3">
    <source>
        <dbReference type="Pfam" id="PF26527"/>
    </source>
</evidence>
<feature type="domain" description="DUF8176" evidence="3">
    <location>
        <begin position="133"/>
        <end position="252"/>
    </location>
</feature>
<keyword evidence="2" id="KW-0812">Transmembrane</keyword>
<keyword evidence="5" id="KW-1185">Reference proteome</keyword>
<evidence type="ECO:0000313" key="5">
    <source>
        <dbReference type="Proteomes" id="UP000323876"/>
    </source>
</evidence>
<feature type="compositionally biased region" description="Basic and acidic residues" evidence="1">
    <location>
        <begin position="30"/>
        <end position="41"/>
    </location>
</feature>
<dbReference type="Proteomes" id="UP000323876">
    <property type="component" value="Unassembled WGS sequence"/>
</dbReference>
<gene>
    <name evidence="4" type="ORF">F3087_25205</name>
</gene>
<evidence type="ECO:0000313" key="4">
    <source>
        <dbReference type="EMBL" id="KAA8885929.1"/>
    </source>
</evidence>
<feature type="region of interest" description="Disordered" evidence="1">
    <location>
        <begin position="1"/>
        <end position="41"/>
    </location>
</feature>
<reference evidence="4 5" key="1">
    <citation type="submission" date="2019-09" db="EMBL/GenBank/DDBJ databases">
        <authorList>
            <person name="Wang X."/>
        </authorList>
    </citation>
    <scope>NUCLEOTIDE SEQUENCE [LARGE SCALE GENOMIC DNA]</scope>
    <source>
        <strain evidence="4 5">CICC 11023</strain>
    </source>
</reference>
<keyword evidence="2" id="KW-0472">Membrane</keyword>
<accession>A0A5N0EBP7</accession>
<dbReference type="RefSeq" id="WP_150404507.1">
    <property type="nucleotide sequence ID" value="NZ_VXLC01000014.1"/>
</dbReference>
<dbReference type="InterPro" id="IPR058489">
    <property type="entry name" value="DUF8176"/>
</dbReference>
<feature type="transmembrane region" description="Helical" evidence="2">
    <location>
        <begin position="87"/>
        <end position="110"/>
    </location>
</feature>
<keyword evidence="2" id="KW-1133">Transmembrane helix</keyword>
<dbReference type="AlphaFoldDB" id="A0A5N0EBP7"/>
<comment type="caution">
    <text evidence="4">The sequence shown here is derived from an EMBL/GenBank/DDBJ whole genome shotgun (WGS) entry which is preliminary data.</text>
</comment>
<organism evidence="4 5">
    <name type="scientific">Nocardia colli</name>
    <dbReference type="NCBI Taxonomy" id="2545717"/>
    <lineage>
        <taxon>Bacteria</taxon>
        <taxon>Bacillati</taxon>
        <taxon>Actinomycetota</taxon>
        <taxon>Actinomycetes</taxon>
        <taxon>Mycobacteriales</taxon>
        <taxon>Nocardiaceae</taxon>
        <taxon>Nocardia</taxon>
    </lineage>
</organism>
<protein>
    <recommendedName>
        <fullName evidence="3">DUF8176 domain-containing protein</fullName>
    </recommendedName>
</protein>
<dbReference type="Pfam" id="PF26527">
    <property type="entry name" value="DUF8176"/>
    <property type="match status" value="1"/>
</dbReference>